<name>A0A1I6B2C3_9GAMM</name>
<feature type="chain" id="PRO_5017333581" description="Translation initiation factor 2" evidence="3">
    <location>
        <begin position="25"/>
        <end position="138"/>
    </location>
</feature>
<gene>
    <name evidence="4" type="ORF">SAMN05216578_10343</name>
</gene>
<organism evidence="4 5">
    <name type="scientific">Halopseudomonas formosensis</name>
    <dbReference type="NCBI Taxonomy" id="1002526"/>
    <lineage>
        <taxon>Bacteria</taxon>
        <taxon>Pseudomonadati</taxon>
        <taxon>Pseudomonadota</taxon>
        <taxon>Gammaproteobacteria</taxon>
        <taxon>Pseudomonadales</taxon>
        <taxon>Pseudomonadaceae</taxon>
        <taxon>Halopseudomonas</taxon>
    </lineage>
</organism>
<keyword evidence="3" id="KW-0732">Signal</keyword>
<sequence length="138" mass="15118">MSNHPLILALLATLWLPQTGIAQSADTPADESAIEQQTEQDIGTLQAELARIEAERQRLADQLAGSGNDNAAQIEQLSTQNIALRDRLAVMEELVDTQRSEEQRKWFTVGGATVALSLLAGWLLGRLGGGRKRNMWLN</sequence>
<protein>
    <recommendedName>
        <fullName evidence="6">Translation initiation factor 2</fullName>
    </recommendedName>
</protein>
<feature type="transmembrane region" description="Helical" evidence="2">
    <location>
        <begin position="106"/>
        <end position="125"/>
    </location>
</feature>
<dbReference type="STRING" id="1002526.SAMN05216578_10343"/>
<evidence type="ECO:0000313" key="4">
    <source>
        <dbReference type="EMBL" id="SFQ75074.1"/>
    </source>
</evidence>
<proteinExistence type="predicted"/>
<feature type="coiled-coil region" evidence="1">
    <location>
        <begin position="35"/>
        <end position="94"/>
    </location>
</feature>
<dbReference type="RefSeq" id="WP_090537832.1">
    <property type="nucleotide sequence ID" value="NZ_FOYD01000003.1"/>
</dbReference>
<keyword evidence="2" id="KW-0472">Membrane</keyword>
<accession>A0A1I6B2C3</accession>
<evidence type="ECO:0000256" key="2">
    <source>
        <dbReference type="SAM" id="Phobius"/>
    </source>
</evidence>
<keyword evidence="2" id="KW-1133">Transmembrane helix</keyword>
<evidence type="ECO:0008006" key="6">
    <source>
        <dbReference type="Google" id="ProtNLM"/>
    </source>
</evidence>
<evidence type="ECO:0000313" key="5">
    <source>
        <dbReference type="Proteomes" id="UP000242815"/>
    </source>
</evidence>
<feature type="signal peptide" evidence="3">
    <location>
        <begin position="1"/>
        <end position="24"/>
    </location>
</feature>
<dbReference type="AlphaFoldDB" id="A0A1I6B2C3"/>
<dbReference type="Proteomes" id="UP000242815">
    <property type="component" value="Unassembled WGS sequence"/>
</dbReference>
<reference evidence="4 5" key="1">
    <citation type="submission" date="2016-10" db="EMBL/GenBank/DDBJ databases">
        <authorList>
            <person name="de Groot N.N."/>
        </authorList>
    </citation>
    <scope>NUCLEOTIDE SEQUENCE [LARGE SCALE GENOMIC DNA]</scope>
    <source>
        <strain evidence="4 5">JCM 18415</strain>
    </source>
</reference>
<keyword evidence="2" id="KW-0812">Transmembrane</keyword>
<evidence type="ECO:0000256" key="1">
    <source>
        <dbReference type="SAM" id="Coils"/>
    </source>
</evidence>
<keyword evidence="1" id="KW-0175">Coiled coil</keyword>
<dbReference type="EMBL" id="FOYD01000003">
    <property type="protein sequence ID" value="SFQ75074.1"/>
    <property type="molecule type" value="Genomic_DNA"/>
</dbReference>
<dbReference type="OrthoDB" id="6911796at2"/>
<evidence type="ECO:0000256" key="3">
    <source>
        <dbReference type="SAM" id="SignalP"/>
    </source>
</evidence>